<dbReference type="GO" id="GO:0015095">
    <property type="term" value="F:magnesium ion transmembrane transporter activity"/>
    <property type="evidence" value="ECO:0007669"/>
    <property type="project" value="InterPro"/>
</dbReference>
<dbReference type="RefSeq" id="XP_067515409.1">
    <property type="nucleotide sequence ID" value="XM_067659308.1"/>
</dbReference>
<dbReference type="Proteomes" id="UP000009138">
    <property type="component" value="Unassembled WGS sequence"/>
</dbReference>
<dbReference type="GeneID" id="93611689"/>
<evidence type="ECO:0008006" key="8">
    <source>
        <dbReference type="Google" id="ProtNLM"/>
    </source>
</evidence>
<comment type="subcellular location">
    <subcellularLocation>
        <location evidence="1">Membrane</location>
        <topology evidence="1">Multi-pass membrane protein</topology>
    </subcellularLocation>
</comment>
<dbReference type="VEuPathDB" id="FungiDB:RO3G_04718"/>
<gene>
    <name evidence="6" type="ORF">RO3G_04718</name>
</gene>
<proteinExistence type="predicted"/>
<evidence type="ECO:0000256" key="5">
    <source>
        <dbReference type="SAM" id="Phobius"/>
    </source>
</evidence>
<dbReference type="PANTHER" id="PTHR12570">
    <property type="match status" value="1"/>
</dbReference>
<dbReference type="InParanoid" id="I1BUY3"/>
<feature type="transmembrane region" description="Helical" evidence="5">
    <location>
        <begin position="52"/>
        <end position="73"/>
    </location>
</feature>
<keyword evidence="2 5" id="KW-0812">Transmembrane</keyword>
<accession>I1BUY3</accession>
<keyword evidence="3 5" id="KW-1133">Transmembrane helix</keyword>
<protein>
    <recommendedName>
        <fullName evidence="8">Magnesium transporter</fullName>
    </recommendedName>
</protein>
<dbReference type="SUPFAM" id="SSF103481">
    <property type="entry name" value="Multidrug resistance efflux transporter EmrE"/>
    <property type="match status" value="1"/>
</dbReference>
<dbReference type="STRING" id="246409.I1BUY3"/>
<feature type="transmembrane region" description="Helical" evidence="5">
    <location>
        <begin position="240"/>
        <end position="261"/>
    </location>
</feature>
<reference evidence="6 7" key="1">
    <citation type="journal article" date="2009" name="PLoS Genet.">
        <title>Genomic analysis of the basal lineage fungus Rhizopus oryzae reveals a whole-genome duplication.</title>
        <authorList>
            <person name="Ma L.-J."/>
            <person name="Ibrahim A.S."/>
            <person name="Skory C."/>
            <person name="Grabherr M.G."/>
            <person name="Burger G."/>
            <person name="Butler M."/>
            <person name="Elias M."/>
            <person name="Idnurm A."/>
            <person name="Lang B.F."/>
            <person name="Sone T."/>
            <person name="Abe A."/>
            <person name="Calvo S.E."/>
            <person name="Corrochano L.M."/>
            <person name="Engels R."/>
            <person name="Fu J."/>
            <person name="Hansberg W."/>
            <person name="Kim J.-M."/>
            <person name="Kodira C.D."/>
            <person name="Koehrsen M.J."/>
            <person name="Liu B."/>
            <person name="Miranda-Saavedra D."/>
            <person name="O'Leary S."/>
            <person name="Ortiz-Castellanos L."/>
            <person name="Poulter R."/>
            <person name="Rodriguez-Romero J."/>
            <person name="Ruiz-Herrera J."/>
            <person name="Shen Y.-Q."/>
            <person name="Zeng Q."/>
            <person name="Galagan J."/>
            <person name="Birren B.W."/>
            <person name="Cuomo C.A."/>
            <person name="Wickes B.L."/>
        </authorList>
    </citation>
    <scope>NUCLEOTIDE SEQUENCE [LARGE SCALE GENOMIC DNA]</scope>
    <source>
        <strain evidence="7">RA 99-880 / ATCC MYA-4621 / FGSC 9543 / NRRL 43880</strain>
    </source>
</reference>
<evidence type="ECO:0000256" key="2">
    <source>
        <dbReference type="ARBA" id="ARBA00022692"/>
    </source>
</evidence>
<dbReference type="OrthoDB" id="165382at2759"/>
<dbReference type="Pfam" id="PF05653">
    <property type="entry name" value="Mg_trans_NIPA"/>
    <property type="match status" value="2"/>
</dbReference>
<feature type="transmembrane region" description="Helical" evidence="5">
    <location>
        <begin position="213"/>
        <end position="233"/>
    </location>
</feature>
<evidence type="ECO:0000313" key="6">
    <source>
        <dbReference type="EMBL" id="EIE80013.1"/>
    </source>
</evidence>
<dbReference type="PANTHER" id="PTHR12570:SF82">
    <property type="entry name" value="NIPA-LIKE PROTEIN 3"/>
    <property type="match status" value="1"/>
</dbReference>
<feature type="transmembrane region" description="Helical" evidence="5">
    <location>
        <begin position="79"/>
        <end position="99"/>
    </location>
</feature>
<sequence length="380" mass="42251">MGTEYNVIRFTIGVFVSFGASFMDAFGLNILKLDHVKESSREKQRGDCSRPLWHIGLYTYIASQVIGSTIALNYLKTQWVAPLGSVALIFNFIFAKILVGTKITRKDVLGTFVVIASVIWIVVFGGIAFNIIAFGGLFISLWSNWEMNDESRKRHLFANMNQKKMKHIVGLMFSVEGGLLASETLLLAKSGVKLFTLSIQSHINQFNDNTSRFIILALVITAILQVYCLNTALKLYSSVVVVPVFYGTYTALGLVNTIIYLDEIGNYPPWAIALVFVGIGVLIYGVTLLSSKSDPTHLPEEDEELHTVPELSAWSSSEKIVETQESSSTSHPVDEHPTVLSNIRKKMRNLTQKTLPKREMDTFISLHSQHQQQQQVGGGG</sequence>
<name>I1BUY3_RHIO9</name>
<dbReference type="InterPro" id="IPR008521">
    <property type="entry name" value="Mg_trans_NIPA"/>
</dbReference>
<dbReference type="GO" id="GO:0016020">
    <property type="term" value="C:membrane"/>
    <property type="evidence" value="ECO:0007669"/>
    <property type="project" value="UniProtKB-SubCell"/>
</dbReference>
<evidence type="ECO:0000313" key="7">
    <source>
        <dbReference type="Proteomes" id="UP000009138"/>
    </source>
</evidence>
<dbReference type="InterPro" id="IPR037185">
    <property type="entry name" value="EmrE-like"/>
</dbReference>
<dbReference type="eggNOG" id="KOG2922">
    <property type="taxonomic scope" value="Eukaryota"/>
</dbReference>
<organism evidence="6 7">
    <name type="scientific">Rhizopus delemar (strain RA 99-880 / ATCC MYA-4621 / FGSC 9543 / NRRL 43880)</name>
    <name type="common">Mucormycosis agent</name>
    <name type="synonym">Rhizopus arrhizus var. delemar</name>
    <dbReference type="NCBI Taxonomy" id="246409"/>
    <lineage>
        <taxon>Eukaryota</taxon>
        <taxon>Fungi</taxon>
        <taxon>Fungi incertae sedis</taxon>
        <taxon>Mucoromycota</taxon>
        <taxon>Mucoromycotina</taxon>
        <taxon>Mucoromycetes</taxon>
        <taxon>Mucorales</taxon>
        <taxon>Mucorineae</taxon>
        <taxon>Rhizopodaceae</taxon>
        <taxon>Rhizopus</taxon>
    </lineage>
</organism>
<keyword evidence="4 5" id="KW-0472">Membrane</keyword>
<dbReference type="AlphaFoldDB" id="I1BUY3"/>
<feature type="transmembrane region" description="Helical" evidence="5">
    <location>
        <begin position="267"/>
        <end position="289"/>
    </location>
</feature>
<feature type="transmembrane region" description="Helical" evidence="5">
    <location>
        <begin position="12"/>
        <end position="31"/>
    </location>
</feature>
<dbReference type="EMBL" id="CH476734">
    <property type="protein sequence ID" value="EIE80013.1"/>
    <property type="molecule type" value="Genomic_DNA"/>
</dbReference>
<evidence type="ECO:0000256" key="4">
    <source>
        <dbReference type="ARBA" id="ARBA00023136"/>
    </source>
</evidence>
<keyword evidence="7" id="KW-1185">Reference proteome</keyword>
<feature type="transmembrane region" description="Helical" evidence="5">
    <location>
        <begin position="111"/>
        <end position="142"/>
    </location>
</feature>
<dbReference type="OMA" id="LMFSIEG"/>
<evidence type="ECO:0000256" key="1">
    <source>
        <dbReference type="ARBA" id="ARBA00004141"/>
    </source>
</evidence>
<evidence type="ECO:0000256" key="3">
    <source>
        <dbReference type="ARBA" id="ARBA00022989"/>
    </source>
</evidence>